<name>A0AAW5JZP6_BIFAD</name>
<dbReference type="Proteomes" id="UP001206013">
    <property type="component" value="Unassembled WGS sequence"/>
</dbReference>
<evidence type="ECO:0000313" key="2">
    <source>
        <dbReference type="Proteomes" id="UP001206013"/>
    </source>
</evidence>
<reference evidence="1" key="1">
    <citation type="submission" date="2022-06" db="EMBL/GenBank/DDBJ databases">
        <title>Isolation of gut microbiota from human fecal samples.</title>
        <authorList>
            <person name="Pamer E.G."/>
            <person name="Barat B."/>
            <person name="Waligurski E."/>
            <person name="Medina S."/>
            <person name="Paddock L."/>
            <person name="Mostad J."/>
        </authorList>
    </citation>
    <scope>NUCLEOTIDE SEQUENCE</scope>
    <source>
        <strain evidence="1">SL.1.01</strain>
    </source>
</reference>
<sequence>MNKQTTLEEFEKGMTENLSYLQRNTKEGKYVWTKSHVCNPERSFSRSWKMTLCMWGEEGYVKEATFSLTYGLSLQYAGDNGSAAGIPTETARIPMYRDGVPITTFKAVDKSAKILLDKVEQVMELAEKFERGFWELNQTSESLTSLVEDIF</sequence>
<accession>A0AAW5JZP6</accession>
<organism evidence="1 2">
    <name type="scientific">Bifidobacterium adolescentis</name>
    <dbReference type="NCBI Taxonomy" id="1680"/>
    <lineage>
        <taxon>Bacteria</taxon>
        <taxon>Bacillati</taxon>
        <taxon>Actinomycetota</taxon>
        <taxon>Actinomycetes</taxon>
        <taxon>Bifidobacteriales</taxon>
        <taxon>Bifidobacteriaceae</taxon>
        <taxon>Bifidobacterium</taxon>
    </lineage>
</organism>
<gene>
    <name evidence="1" type="ORF">NE692_08910</name>
</gene>
<comment type="caution">
    <text evidence="1">The sequence shown here is derived from an EMBL/GenBank/DDBJ whole genome shotgun (WGS) entry which is preliminary data.</text>
</comment>
<dbReference type="AlphaFoldDB" id="A0AAW5JZP6"/>
<protein>
    <submittedName>
        <fullName evidence="1">Uncharacterized protein</fullName>
    </submittedName>
</protein>
<dbReference type="RefSeq" id="WP_256134600.1">
    <property type="nucleotide sequence ID" value="NZ_JANFYM010000011.1"/>
</dbReference>
<evidence type="ECO:0000313" key="1">
    <source>
        <dbReference type="EMBL" id="MCQ4793578.1"/>
    </source>
</evidence>
<dbReference type="EMBL" id="JANFYM010000011">
    <property type="protein sequence ID" value="MCQ4793578.1"/>
    <property type="molecule type" value="Genomic_DNA"/>
</dbReference>
<proteinExistence type="predicted"/>